<evidence type="ECO:0000313" key="1">
    <source>
        <dbReference type="EMBL" id="CZS90516.1"/>
    </source>
</evidence>
<organism evidence="1 2">
    <name type="scientific">Rhynchosporium agropyri</name>
    <dbReference type="NCBI Taxonomy" id="914238"/>
    <lineage>
        <taxon>Eukaryota</taxon>
        <taxon>Fungi</taxon>
        <taxon>Dikarya</taxon>
        <taxon>Ascomycota</taxon>
        <taxon>Pezizomycotina</taxon>
        <taxon>Leotiomycetes</taxon>
        <taxon>Helotiales</taxon>
        <taxon>Ploettnerulaceae</taxon>
        <taxon>Rhynchosporium</taxon>
    </lineage>
</organism>
<dbReference type="OrthoDB" id="3552651at2759"/>
<reference evidence="2" key="1">
    <citation type="submission" date="2016-03" db="EMBL/GenBank/DDBJ databases">
        <authorList>
            <person name="Guldener U."/>
        </authorList>
    </citation>
    <scope>NUCLEOTIDE SEQUENCE [LARGE SCALE GENOMIC DNA]</scope>
    <source>
        <strain evidence="2">04CH-RAC-A.6.1</strain>
    </source>
</reference>
<name>A0A1E1JXA1_9HELO</name>
<sequence length="105" mass="10942">MTLEHAPASLGCKSATPTPSLLLNQQPWTATALALPVASEPVISKGDFATQLELARCLTKREAAPEPEPQSAVVNYYTDCSAGCVKAENVRGGICDAAGACTCYE</sequence>
<dbReference type="Proteomes" id="UP000178912">
    <property type="component" value="Unassembled WGS sequence"/>
</dbReference>
<evidence type="ECO:0000313" key="2">
    <source>
        <dbReference type="Proteomes" id="UP000178912"/>
    </source>
</evidence>
<protein>
    <submittedName>
        <fullName evidence="1">Uncharacterized protein</fullName>
    </submittedName>
</protein>
<accession>A0A1E1JXA1</accession>
<keyword evidence="2" id="KW-1185">Reference proteome</keyword>
<dbReference type="EMBL" id="FJUX01000005">
    <property type="protein sequence ID" value="CZS90516.1"/>
    <property type="molecule type" value="Genomic_DNA"/>
</dbReference>
<proteinExistence type="predicted"/>
<gene>
    <name evidence="1" type="ORF">RAG0_01573</name>
</gene>
<dbReference type="AlphaFoldDB" id="A0A1E1JXA1"/>